<dbReference type="AlphaFoldDB" id="A0A917KQ69"/>
<accession>A0A917KQ69</accession>
<evidence type="ECO:0000256" key="1">
    <source>
        <dbReference type="SAM" id="MobiDB-lite"/>
    </source>
</evidence>
<feature type="compositionally biased region" description="Gly residues" evidence="1">
    <location>
        <begin position="1"/>
        <end position="14"/>
    </location>
</feature>
<feature type="region of interest" description="Disordered" evidence="1">
    <location>
        <begin position="49"/>
        <end position="87"/>
    </location>
</feature>
<name>A0A917KQ69_9ACTN</name>
<sequence length="120" mass="12459">MRGDGTTGDPGGFLVGFHRPGRTGPCSQPLFRFLGATAVGPDGAVSYLGMTAGGGPEGETRTTRQPLEPPGEGGREQVEPPRSYGEIPSFRVRASPAHVTLLASADGLFHGLMLPQTSIK</sequence>
<gene>
    <name evidence="2" type="ORF">GCM10010121_039040</name>
</gene>
<evidence type="ECO:0000313" key="3">
    <source>
        <dbReference type="Proteomes" id="UP000657574"/>
    </source>
</evidence>
<keyword evidence="3" id="KW-1185">Reference proteome</keyword>
<comment type="caution">
    <text evidence="2">The sequence shown here is derived from an EMBL/GenBank/DDBJ whole genome shotgun (WGS) entry which is preliminary data.</text>
</comment>
<dbReference type="Proteomes" id="UP000657574">
    <property type="component" value="Unassembled WGS sequence"/>
</dbReference>
<reference evidence="2" key="2">
    <citation type="submission" date="2020-09" db="EMBL/GenBank/DDBJ databases">
        <authorList>
            <person name="Sun Q."/>
            <person name="Ohkuma M."/>
        </authorList>
    </citation>
    <scope>NUCLEOTIDE SEQUENCE</scope>
    <source>
        <strain evidence="2">JCM 3086</strain>
    </source>
</reference>
<organism evidence="2 3">
    <name type="scientific">Streptomyces brasiliensis</name>
    <dbReference type="NCBI Taxonomy" id="1954"/>
    <lineage>
        <taxon>Bacteria</taxon>
        <taxon>Bacillati</taxon>
        <taxon>Actinomycetota</taxon>
        <taxon>Actinomycetes</taxon>
        <taxon>Kitasatosporales</taxon>
        <taxon>Streptomycetaceae</taxon>
        <taxon>Streptomyces</taxon>
    </lineage>
</organism>
<dbReference type="EMBL" id="BMQA01000011">
    <property type="protein sequence ID" value="GGJ24191.1"/>
    <property type="molecule type" value="Genomic_DNA"/>
</dbReference>
<proteinExistence type="predicted"/>
<reference evidence="2" key="1">
    <citation type="journal article" date="2014" name="Int. J. Syst. Evol. Microbiol.">
        <title>Complete genome sequence of Corynebacterium casei LMG S-19264T (=DSM 44701T), isolated from a smear-ripened cheese.</title>
        <authorList>
            <consortium name="US DOE Joint Genome Institute (JGI-PGF)"/>
            <person name="Walter F."/>
            <person name="Albersmeier A."/>
            <person name="Kalinowski J."/>
            <person name="Ruckert C."/>
        </authorList>
    </citation>
    <scope>NUCLEOTIDE SEQUENCE</scope>
    <source>
        <strain evidence="2">JCM 3086</strain>
    </source>
</reference>
<evidence type="ECO:0000313" key="2">
    <source>
        <dbReference type="EMBL" id="GGJ24191.1"/>
    </source>
</evidence>
<protein>
    <submittedName>
        <fullName evidence="2">Uncharacterized protein</fullName>
    </submittedName>
</protein>
<feature type="region of interest" description="Disordered" evidence="1">
    <location>
        <begin position="1"/>
        <end position="22"/>
    </location>
</feature>